<evidence type="ECO:0000256" key="1">
    <source>
        <dbReference type="SAM" id="MobiDB-lite"/>
    </source>
</evidence>
<dbReference type="EMBL" id="JABEXW010000168">
    <property type="protein sequence ID" value="KAF4969228.1"/>
    <property type="molecule type" value="Genomic_DNA"/>
</dbReference>
<feature type="compositionally biased region" description="Basic and acidic residues" evidence="1">
    <location>
        <begin position="165"/>
        <end position="174"/>
    </location>
</feature>
<feature type="compositionally biased region" description="Acidic residues" evidence="1">
    <location>
        <begin position="184"/>
        <end position="221"/>
    </location>
</feature>
<protein>
    <submittedName>
        <fullName evidence="2">Uncharacterized protein</fullName>
    </submittedName>
</protein>
<feature type="compositionally biased region" description="Basic and acidic residues" evidence="1">
    <location>
        <begin position="222"/>
        <end position="264"/>
    </location>
</feature>
<reference evidence="2" key="2">
    <citation type="submission" date="2020-05" db="EMBL/GenBank/DDBJ databases">
        <authorList>
            <person name="Kim H.-S."/>
            <person name="Proctor R.H."/>
            <person name="Brown D.W."/>
        </authorList>
    </citation>
    <scope>NUCLEOTIDE SEQUENCE</scope>
    <source>
        <strain evidence="2">NRRL 20472</strain>
    </source>
</reference>
<name>A0A8H4XBP5_9HYPO</name>
<feature type="compositionally biased region" description="Basic and acidic residues" evidence="1">
    <location>
        <begin position="16"/>
        <end position="27"/>
    </location>
</feature>
<dbReference type="OrthoDB" id="5078714at2759"/>
<keyword evidence="3" id="KW-1185">Reference proteome</keyword>
<evidence type="ECO:0000313" key="2">
    <source>
        <dbReference type="EMBL" id="KAF4969228.1"/>
    </source>
</evidence>
<sequence length="342" mass="38750">MDSEDPSANSGALVLKTEEPEHQTEDVGARNRLTVATGRVMNAFQIVKGRMDPEAVEETRQYLADLKWVKDCVNPSSHPCYKKIKRRGTAGSPENYYYPHLLVLQAIWPENRTVRLVATAFGKYWDNADMKNGPAFYPILNDKDRELSLFRGEVLDIGIQSGEYDPDRDPDYRPRNKGPAPAYFDDESEDDEEVDIDQEEEEDGDAGDGDEGEATDNDPMDSEGKINDKDENAFDRVAEDLRARLQSVEEKKRKMQEWKSDYWKTKSQNYEKSSEEHKKKSEDDKAKAERYAKIASEYAKRRDKTSAVSNSIPSASVDEESGDGPPAKRARNDESVATEETA</sequence>
<feature type="compositionally biased region" description="Polar residues" evidence="1">
    <location>
        <begin position="1"/>
        <end position="10"/>
    </location>
</feature>
<reference evidence="2" key="1">
    <citation type="journal article" date="2020" name="BMC Genomics">
        <title>Correction to: Identification and distribution of gene clusters required for synthesis of sphingolipid metabolism inhibitors in diverse species of the filamentous fungus Fusarium.</title>
        <authorList>
            <person name="Kim H.S."/>
            <person name="Lohmar J.M."/>
            <person name="Busman M."/>
            <person name="Brown D.W."/>
            <person name="Naumann T.A."/>
            <person name="Divon H.H."/>
            <person name="Lysoe E."/>
            <person name="Uhlig S."/>
            <person name="Proctor R.H."/>
        </authorList>
    </citation>
    <scope>NUCLEOTIDE SEQUENCE</scope>
    <source>
        <strain evidence="2">NRRL 20472</strain>
    </source>
</reference>
<accession>A0A8H4XBP5</accession>
<dbReference type="Proteomes" id="UP000622797">
    <property type="component" value="Unassembled WGS sequence"/>
</dbReference>
<organism evidence="2 3">
    <name type="scientific">Fusarium sarcochroum</name>
    <dbReference type="NCBI Taxonomy" id="1208366"/>
    <lineage>
        <taxon>Eukaryota</taxon>
        <taxon>Fungi</taxon>
        <taxon>Dikarya</taxon>
        <taxon>Ascomycota</taxon>
        <taxon>Pezizomycotina</taxon>
        <taxon>Sordariomycetes</taxon>
        <taxon>Hypocreomycetidae</taxon>
        <taxon>Hypocreales</taxon>
        <taxon>Nectriaceae</taxon>
        <taxon>Fusarium</taxon>
        <taxon>Fusarium lateritium species complex</taxon>
    </lineage>
</organism>
<feature type="compositionally biased region" description="Basic and acidic residues" evidence="1">
    <location>
        <begin position="272"/>
        <end position="292"/>
    </location>
</feature>
<evidence type="ECO:0000313" key="3">
    <source>
        <dbReference type="Proteomes" id="UP000622797"/>
    </source>
</evidence>
<feature type="region of interest" description="Disordered" evidence="1">
    <location>
        <begin position="160"/>
        <end position="342"/>
    </location>
</feature>
<gene>
    <name evidence="2" type="ORF">FSARC_3481</name>
</gene>
<comment type="caution">
    <text evidence="2">The sequence shown here is derived from an EMBL/GenBank/DDBJ whole genome shotgun (WGS) entry which is preliminary data.</text>
</comment>
<feature type="region of interest" description="Disordered" evidence="1">
    <location>
        <begin position="1"/>
        <end position="27"/>
    </location>
</feature>
<proteinExistence type="predicted"/>
<dbReference type="AlphaFoldDB" id="A0A8H4XBP5"/>